<feature type="region of interest" description="Disordered" evidence="3">
    <location>
        <begin position="321"/>
        <end position="362"/>
    </location>
</feature>
<dbReference type="FunCoup" id="A0A317XSG3">
    <property type="interactions" value="115"/>
</dbReference>
<feature type="compositionally biased region" description="Polar residues" evidence="3">
    <location>
        <begin position="1307"/>
        <end position="1320"/>
    </location>
</feature>
<evidence type="ECO:0000313" key="6">
    <source>
        <dbReference type="Proteomes" id="UP000246740"/>
    </source>
</evidence>
<feature type="compositionally biased region" description="Low complexity" evidence="3">
    <location>
        <begin position="1327"/>
        <end position="1356"/>
    </location>
</feature>
<evidence type="ECO:0000256" key="1">
    <source>
        <dbReference type="ARBA" id="ARBA00004370"/>
    </source>
</evidence>
<keyword evidence="6" id="KW-1185">Reference proteome</keyword>
<evidence type="ECO:0000259" key="4">
    <source>
        <dbReference type="Pfam" id="PF07064"/>
    </source>
</evidence>
<feature type="compositionally biased region" description="Low complexity" evidence="3">
    <location>
        <begin position="1094"/>
        <end position="1104"/>
    </location>
</feature>
<feature type="compositionally biased region" description="Basic and acidic residues" evidence="3">
    <location>
        <begin position="331"/>
        <end position="351"/>
    </location>
</feature>
<dbReference type="GO" id="GO:0005829">
    <property type="term" value="C:cytosol"/>
    <property type="evidence" value="ECO:0007669"/>
    <property type="project" value="TreeGrafter"/>
</dbReference>
<dbReference type="GO" id="GO:0034066">
    <property type="term" value="C:Ric1-Rgp1 guanyl-nucleotide exchange factor complex"/>
    <property type="evidence" value="ECO:0007669"/>
    <property type="project" value="InterPro"/>
</dbReference>
<evidence type="ECO:0000256" key="2">
    <source>
        <dbReference type="ARBA" id="ARBA00023136"/>
    </source>
</evidence>
<gene>
    <name evidence="5" type="ORF">BCV70DRAFT_226546</name>
</gene>
<feature type="region of interest" description="Disordered" evidence="3">
    <location>
        <begin position="1403"/>
        <end position="1428"/>
    </location>
</feature>
<protein>
    <submittedName>
        <fullName evidence="5">RIC1-domain-containing protein</fullName>
    </submittedName>
</protein>
<feature type="region of interest" description="Disordered" evidence="3">
    <location>
        <begin position="374"/>
        <end position="424"/>
    </location>
</feature>
<feature type="compositionally biased region" description="Low complexity" evidence="3">
    <location>
        <begin position="1295"/>
        <end position="1306"/>
    </location>
</feature>
<dbReference type="GO" id="GO:0000139">
    <property type="term" value="C:Golgi membrane"/>
    <property type="evidence" value="ECO:0007669"/>
    <property type="project" value="TreeGrafter"/>
</dbReference>
<dbReference type="OrthoDB" id="67540at2759"/>
<reference evidence="5 6" key="1">
    <citation type="journal article" date="2018" name="Mol. Biol. Evol.">
        <title>Broad Genomic Sampling Reveals a Smut Pathogenic Ancestry of the Fungal Clade Ustilaginomycotina.</title>
        <authorList>
            <person name="Kijpornyongpan T."/>
            <person name="Mondo S.J."/>
            <person name="Barry K."/>
            <person name="Sandor L."/>
            <person name="Lee J."/>
            <person name="Lipzen A."/>
            <person name="Pangilinan J."/>
            <person name="LaButti K."/>
            <person name="Hainaut M."/>
            <person name="Henrissat B."/>
            <person name="Grigoriev I.V."/>
            <person name="Spatafora J.W."/>
            <person name="Aime M.C."/>
        </authorList>
    </citation>
    <scope>NUCLEOTIDE SEQUENCE [LARGE SCALE GENOMIC DNA]</scope>
    <source>
        <strain evidence="5 6">MCA 3645</strain>
    </source>
</reference>
<feature type="compositionally biased region" description="Acidic residues" evidence="3">
    <location>
        <begin position="846"/>
        <end position="855"/>
    </location>
</feature>
<dbReference type="InParanoid" id="A0A317XSG3"/>
<dbReference type="STRING" id="1882483.A0A317XSG3"/>
<dbReference type="InterPro" id="IPR009771">
    <property type="entry name" value="RIC1_C"/>
</dbReference>
<dbReference type="GO" id="GO:0006886">
    <property type="term" value="P:intracellular protein transport"/>
    <property type="evidence" value="ECO:0007669"/>
    <property type="project" value="InterPro"/>
</dbReference>
<dbReference type="EMBL" id="KZ819192">
    <property type="protein sequence ID" value="PWZ00713.1"/>
    <property type="molecule type" value="Genomic_DNA"/>
</dbReference>
<evidence type="ECO:0000313" key="5">
    <source>
        <dbReference type="EMBL" id="PWZ00713.1"/>
    </source>
</evidence>
<name>A0A317XSG3_9BASI</name>
<dbReference type="Proteomes" id="UP000246740">
    <property type="component" value="Unassembled WGS sequence"/>
</dbReference>
<dbReference type="InterPro" id="IPR015943">
    <property type="entry name" value="WD40/YVTN_repeat-like_dom_sf"/>
</dbReference>
<dbReference type="Pfam" id="PF25440">
    <property type="entry name" value="Beta-prop_RIC1_2nd"/>
    <property type="match status" value="1"/>
</dbReference>
<proteinExistence type="predicted"/>
<organism evidence="5 6">
    <name type="scientific">Testicularia cyperi</name>
    <dbReference type="NCBI Taxonomy" id="1882483"/>
    <lineage>
        <taxon>Eukaryota</taxon>
        <taxon>Fungi</taxon>
        <taxon>Dikarya</taxon>
        <taxon>Basidiomycota</taxon>
        <taxon>Ustilaginomycotina</taxon>
        <taxon>Ustilaginomycetes</taxon>
        <taxon>Ustilaginales</taxon>
        <taxon>Anthracoideaceae</taxon>
        <taxon>Testicularia</taxon>
    </lineage>
</organism>
<dbReference type="SUPFAM" id="SSF82171">
    <property type="entry name" value="DPP6 N-terminal domain-like"/>
    <property type="match status" value="1"/>
</dbReference>
<dbReference type="GO" id="GO:0042147">
    <property type="term" value="P:retrograde transport, endosome to Golgi"/>
    <property type="evidence" value="ECO:0007669"/>
    <property type="project" value="TreeGrafter"/>
</dbReference>
<dbReference type="SUPFAM" id="SSF50978">
    <property type="entry name" value="WD40 repeat-like"/>
    <property type="match status" value="1"/>
</dbReference>
<feature type="compositionally biased region" description="Low complexity" evidence="3">
    <location>
        <begin position="1411"/>
        <end position="1428"/>
    </location>
</feature>
<feature type="region of interest" description="Disordered" evidence="3">
    <location>
        <begin position="819"/>
        <end position="855"/>
    </location>
</feature>
<dbReference type="InterPro" id="IPR040096">
    <property type="entry name" value="Ric1"/>
</dbReference>
<dbReference type="Gene3D" id="2.130.10.10">
    <property type="entry name" value="YVTN repeat-like/Quinoprotein amine dehydrogenase"/>
    <property type="match status" value="1"/>
</dbReference>
<sequence>MYWPTASAKRLHLSPSGLDRPSNFFHFEKDAAEQITESEADTSTSGDGDDELLQLARSRNGLLWAALSPTTLSIWSSRPAQVVAALARTPQSLHDYGNNRRVEWRPDGRALLVETDRSFLLLYNLVYHHASSSIYSYIPPAGTGSKSQSGENLAPGPSSLANSFAPGAGESANAGDMGLGGLSGESCELRFRLVLRIDAGLRWATCTETHMLVSTVEPPAVQCIRWPSDGPDAPPPDPEDPTMRTRTTLVKSLPWIVKSHNTALGSDAQSSECPQVSQIVYSRPMDVFVWLTSDGRAYTANLDLLSSTPWTGKCFHGALAQRRRSSAAQRRAPDVAALKDESEAARKEAKHQQGTPSEGNLTDAVTEIVSYAAPTEVSTQNDTSAKDTAEDEGTPKLQAESVEQTQRPDEQSKGGPPRLAPDQRCTTVSVNAKFSLIAVGLEDGTVAVYNYRAFGRTPIMSHTMSVRHALKSTASYLTTGSVQSLSWTSDGYALAVGWDRGMAVWSTYGKLMCCTLREDWELASKHFSDAFMFGARSLFWGPGNTELFILSLRRPDKPFKPDNQLFVLPFSKSAVAGQHSPDNTRFAFFQTDDSVHVYRGADQPDLSVINPESDVWQHIKIPQRYLAANWPIRYAAISGDGNLIAVAGRRGLAHYSTTSGRWKTHRNIAQEQAFVVRGGLQWFQHVLIAACDAGGECQLRLYSRDADLDSSQLLDLQVLPSPVILTSLFDNSLLVYTADNTFYHFLIDLTPDRIRLRLCGSITFEGVVGEPARVRGMSWMIPESQQRFGDPVDDLTVATIIFLIDGKLVLLRPRKLTGGGGGGGISSSAAADDQNRHPISESAVENGDDDGDDDDEEVAYDMQILADKIEYYWTHLQGIGTLENSLWGYDGSGIRLWLDALRISTPDADAASDRSAADEDDAEEQDDIAPEYKTIESSVSMPLDFYPLCVLLEKGIVLGIEPEASLRKSLDFAIWRTGTNTHLFLHQILRNYLEKRLLEEAVFFAASYQGLLYFAHALEILLHAVLEDEADAGLGDVQYSRKPSGGLLEKERSTSSLLADVAEEDDEEHGGGDGTEASTWLDGTKSANGRRRSNSASSATSMASSRGTPRAILPLVIEFLDHFPEALEVVVGCARKTEVARWAYLFDVVGAPLSLFQKCIQADQLRTAGMYLLVLHNLEPLDVSIAHTIRLLRLAVEKQDWSICRDLLRFVASIDPSGDALRIAVQESGILAPPPSQSQAQDPAHSLLQPPSSSSSSSLSPTAPPMLRTSSAPGSIPVSPARLDTMVEEDEDDSSSSTATSTAVASKSTLESHTNITPSRLSLPGRSKSSTLPSYSSTTSTERYTAPASSTATPTSNWNSVASRSPGLAAVGIGNPPKREFGHGFGMSLSRVGLRNSHERIWDAKATAPVSPSSTSPRPSSSSSRDLA</sequence>
<feature type="region of interest" description="Disordered" evidence="3">
    <location>
        <begin position="1062"/>
        <end position="1104"/>
    </location>
</feature>
<dbReference type="PANTHER" id="PTHR22746:SF10">
    <property type="entry name" value="GUANINE NUCLEOTIDE EXCHANGE FACTOR SUBUNIT RIC1"/>
    <property type="match status" value="1"/>
</dbReference>
<keyword evidence="2" id="KW-0472">Membrane</keyword>
<comment type="subcellular location">
    <subcellularLocation>
        <location evidence="1">Membrane</location>
    </subcellularLocation>
</comment>
<feature type="region of interest" description="Disordered" evidence="3">
    <location>
        <begin position="145"/>
        <end position="167"/>
    </location>
</feature>
<feature type="region of interest" description="Disordered" evidence="3">
    <location>
        <begin position="1231"/>
        <end position="1360"/>
    </location>
</feature>
<feature type="compositionally biased region" description="Low complexity" evidence="3">
    <location>
        <begin position="1237"/>
        <end position="1261"/>
    </location>
</feature>
<dbReference type="InterPro" id="IPR036322">
    <property type="entry name" value="WD40_repeat_dom_sf"/>
</dbReference>
<feature type="domain" description="RIC1 C-terminal alpha solenoid region" evidence="4">
    <location>
        <begin position="986"/>
        <end position="1229"/>
    </location>
</feature>
<evidence type="ECO:0000256" key="3">
    <source>
        <dbReference type="SAM" id="MobiDB-lite"/>
    </source>
</evidence>
<accession>A0A317XSG3</accession>
<dbReference type="Pfam" id="PF07064">
    <property type="entry name" value="RIC1"/>
    <property type="match status" value="1"/>
</dbReference>
<dbReference type="PANTHER" id="PTHR22746">
    <property type="entry name" value="RAB6A-GEF COMPLEX PARTNER PROTEIN 1"/>
    <property type="match status" value="1"/>
</dbReference>